<name>A0AA88MBL3_CHASR</name>
<feature type="compositionally biased region" description="Polar residues" evidence="1">
    <location>
        <begin position="51"/>
        <end position="69"/>
    </location>
</feature>
<keyword evidence="3" id="KW-1185">Reference proteome</keyword>
<comment type="caution">
    <text evidence="2">The sequence shown here is derived from an EMBL/GenBank/DDBJ whole genome shotgun (WGS) entry which is preliminary data.</text>
</comment>
<evidence type="ECO:0000313" key="3">
    <source>
        <dbReference type="Proteomes" id="UP001187415"/>
    </source>
</evidence>
<proteinExistence type="predicted"/>
<reference evidence="2" key="1">
    <citation type="submission" date="2023-07" db="EMBL/GenBank/DDBJ databases">
        <title>Chromosome-level Genome Assembly of Striped Snakehead (Channa striata).</title>
        <authorList>
            <person name="Liu H."/>
        </authorList>
    </citation>
    <scope>NUCLEOTIDE SEQUENCE</scope>
    <source>
        <strain evidence="2">Gz</strain>
        <tissue evidence="2">Muscle</tissue>
    </source>
</reference>
<accession>A0AA88MBL3</accession>
<feature type="region of interest" description="Disordered" evidence="1">
    <location>
        <begin position="10"/>
        <end position="69"/>
    </location>
</feature>
<dbReference type="EMBL" id="JAUPFM010000013">
    <property type="protein sequence ID" value="KAK2833596.1"/>
    <property type="molecule type" value="Genomic_DNA"/>
</dbReference>
<protein>
    <submittedName>
        <fullName evidence="2">Uncharacterized protein</fullName>
    </submittedName>
</protein>
<evidence type="ECO:0000256" key="1">
    <source>
        <dbReference type="SAM" id="MobiDB-lite"/>
    </source>
</evidence>
<gene>
    <name evidence="2" type="ORF">Q5P01_017485</name>
</gene>
<sequence length="69" mass="7490">MVLVSLLEVQQCRESPSPSPPRQSLPSSAPISPNSEPLRSSRLLSKPVFPHSQSAEEALMTNSPKALHE</sequence>
<dbReference type="AlphaFoldDB" id="A0AA88MBL3"/>
<dbReference type="Proteomes" id="UP001187415">
    <property type="component" value="Unassembled WGS sequence"/>
</dbReference>
<evidence type="ECO:0000313" key="2">
    <source>
        <dbReference type="EMBL" id="KAK2833596.1"/>
    </source>
</evidence>
<organism evidence="2 3">
    <name type="scientific">Channa striata</name>
    <name type="common">Snakehead murrel</name>
    <name type="synonym">Ophicephalus striatus</name>
    <dbReference type="NCBI Taxonomy" id="64152"/>
    <lineage>
        <taxon>Eukaryota</taxon>
        <taxon>Metazoa</taxon>
        <taxon>Chordata</taxon>
        <taxon>Craniata</taxon>
        <taxon>Vertebrata</taxon>
        <taxon>Euteleostomi</taxon>
        <taxon>Actinopterygii</taxon>
        <taxon>Neopterygii</taxon>
        <taxon>Teleostei</taxon>
        <taxon>Neoteleostei</taxon>
        <taxon>Acanthomorphata</taxon>
        <taxon>Anabantaria</taxon>
        <taxon>Anabantiformes</taxon>
        <taxon>Channoidei</taxon>
        <taxon>Channidae</taxon>
        <taxon>Channa</taxon>
    </lineage>
</organism>